<evidence type="ECO:0000256" key="1">
    <source>
        <dbReference type="ARBA" id="ARBA00004651"/>
    </source>
</evidence>
<feature type="transmembrane region" description="Helical" evidence="6">
    <location>
        <begin position="565"/>
        <end position="587"/>
    </location>
</feature>
<feature type="transmembrane region" description="Helical" evidence="6">
    <location>
        <begin position="509"/>
        <end position="531"/>
    </location>
</feature>
<keyword evidence="3 6" id="KW-0812">Transmembrane</keyword>
<keyword evidence="6" id="KW-0813">Transport</keyword>
<dbReference type="InterPro" id="IPR003838">
    <property type="entry name" value="ABC3_permease_C"/>
</dbReference>
<organism evidence="8 9">
    <name type="scientific">Staphylococcus schweitzeri</name>
    <dbReference type="NCBI Taxonomy" id="1654388"/>
    <lineage>
        <taxon>Bacteria</taxon>
        <taxon>Bacillati</taxon>
        <taxon>Bacillota</taxon>
        <taxon>Bacilli</taxon>
        <taxon>Bacillales</taxon>
        <taxon>Staphylococcaceae</taxon>
        <taxon>Staphylococcus</taxon>
    </lineage>
</organism>
<comment type="subcellular location">
    <subcellularLocation>
        <location evidence="1 6">Cell membrane</location>
        <topology evidence="1 6">Multi-pass membrane protein</topology>
    </subcellularLocation>
</comment>
<evidence type="ECO:0000256" key="5">
    <source>
        <dbReference type="ARBA" id="ARBA00023136"/>
    </source>
</evidence>
<feature type="transmembrane region" description="Helical" evidence="6">
    <location>
        <begin position="156"/>
        <end position="176"/>
    </location>
</feature>
<dbReference type="PANTHER" id="PTHR46795:SF3">
    <property type="entry name" value="ABC TRANSPORTER PERMEASE"/>
    <property type="match status" value="1"/>
</dbReference>
<comment type="similarity">
    <text evidence="6">Belongs to the ABC-4 integral membrane protein family.</text>
</comment>
<dbReference type="Proteomes" id="UP000044616">
    <property type="component" value="Unassembled WGS sequence"/>
</dbReference>
<dbReference type="GO" id="GO:0055085">
    <property type="term" value="P:transmembrane transport"/>
    <property type="evidence" value="ECO:0007669"/>
    <property type="project" value="UniProtKB-UniRule"/>
</dbReference>
<feature type="transmembrane region" description="Helical" evidence="6">
    <location>
        <begin position="18"/>
        <end position="38"/>
    </location>
</feature>
<dbReference type="InterPro" id="IPR027022">
    <property type="entry name" value="ABC_permease_BceB-typ"/>
</dbReference>
<gene>
    <name evidence="8" type="primary">vraG</name>
    <name evidence="8" type="ORF">ERS140147_02160</name>
</gene>
<dbReference type="PIRSF" id="PIRSF018968">
    <property type="entry name" value="ABC_permease_BceB"/>
    <property type="match status" value="1"/>
</dbReference>
<evidence type="ECO:0000313" key="8">
    <source>
        <dbReference type="EMBL" id="CDR28971.1"/>
    </source>
</evidence>
<dbReference type="Pfam" id="PF02687">
    <property type="entry name" value="FtsX"/>
    <property type="match status" value="1"/>
</dbReference>
<dbReference type="AlphaFoldDB" id="A0A077UKU3"/>
<evidence type="ECO:0000313" key="9">
    <source>
        <dbReference type="Proteomes" id="UP000044616"/>
    </source>
</evidence>
<evidence type="ECO:0000259" key="7">
    <source>
        <dbReference type="Pfam" id="PF02687"/>
    </source>
</evidence>
<keyword evidence="4 6" id="KW-1133">Transmembrane helix</keyword>
<feature type="transmembrane region" description="Helical" evidence="6">
    <location>
        <begin position="197"/>
        <end position="219"/>
    </location>
</feature>
<sequence length="629" mass="71894">MSFNQIIFKNFRQNLSHYAIYLFSLITSVVLYFSFVALKYAHKINMTESYPIIKEGSQVGSYFLFFIIIAFLLYANVLFIKRRSYELALYQTLGLSKFNILYILMLEQLLLFIITATLGITIGIFGSKILLMIVFTLLGIKEKVPIIFSLRAVFETLLLIGVAYLFTAIQNFVLVFKQSISQLSKNNQVKESNHNKITFEEVILGILGVILIITGYYLSLNIVQYYNSIGILLFILFSTVIGAYFFFKSSVSLVFKMVKKFRKGVISVNDVMFSSSIMYRIKKNAFSLTVMAIISAITVSVLCFAAISRASLESEIKYSSPHDVTIRDQQKANELASELNNQKIPHFYNYKEVIHTKLYKDDLFDVKMKEPYNVTITSDKYIPNTNLKRGQADLFVAEGAIKDLVKHKKHGKAIIGTKKHHVDIKLRKDINKIYFMTDVDLGGPTFVLNDQDYQEIRKYTKTKHIVSQFGFDLKYKKDALALEKAKNKVDKSIETRSEAASSISSLTGILLFVTSFLGVTFLIAVCCIIYIKQIDETEDELENYSILRKLGFIQKDMARGLKFKILFNFGLPLVIALSHAYFTSLAYMKLIGTTNQIPIFIVMSLYVCMYAIFAITAYNHSKRTIRHSI</sequence>
<protein>
    <submittedName>
        <fullName evidence="8">Bacitracin export permease protein BceB</fullName>
    </submittedName>
</protein>
<feature type="transmembrane region" description="Helical" evidence="6">
    <location>
        <begin position="59"/>
        <end position="80"/>
    </location>
</feature>
<evidence type="ECO:0000256" key="6">
    <source>
        <dbReference type="PIRNR" id="PIRNR018968"/>
    </source>
</evidence>
<dbReference type="EMBL" id="CCEH01000021">
    <property type="protein sequence ID" value="CDR28971.1"/>
    <property type="molecule type" value="Genomic_DNA"/>
</dbReference>
<dbReference type="RefSeq" id="WP_047531690.1">
    <property type="nucleotide sequence ID" value="NZ_CCEH01000021.1"/>
</dbReference>
<evidence type="ECO:0000256" key="4">
    <source>
        <dbReference type="ARBA" id="ARBA00022989"/>
    </source>
</evidence>
<name>A0A077UKU3_9STAP</name>
<keyword evidence="5 6" id="KW-0472">Membrane</keyword>
<dbReference type="GO" id="GO:0005886">
    <property type="term" value="C:plasma membrane"/>
    <property type="evidence" value="ECO:0007669"/>
    <property type="project" value="UniProtKB-SubCell"/>
</dbReference>
<feature type="transmembrane region" description="Helical" evidence="6">
    <location>
        <begin position="100"/>
        <end position="122"/>
    </location>
</feature>
<proteinExistence type="inferred from homology"/>
<reference evidence="8 9" key="1">
    <citation type="submission" date="2014-05" db="EMBL/GenBank/DDBJ databases">
        <authorList>
            <person name="Aslett A.Martin."/>
            <person name="De Silva Nishadi"/>
        </authorList>
    </citation>
    <scope>NUCLEOTIDE SEQUENCE [LARGE SCALE GENOMIC DNA]</scope>
</reference>
<keyword evidence="2 6" id="KW-1003">Cell membrane</keyword>
<evidence type="ECO:0000256" key="2">
    <source>
        <dbReference type="ARBA" id="ARBA00022475"/>
    </source>
</evidence>
<feature type="domain" description="ABC3 transporter permease C-terminal" evidence="7">
    <location>
        <begin position="61"/>
        <end position="178"/>
    </location>
</feature>
<feature type="transmembrane region" description="Helical" evidence="6">
    <location>
        <begin position="599"/>
        <end position="618"/>
    </location>
</feature>
<accession>A0A077UKU3</accession>
<dbReference type="InterPro" id="IPR052536">
    <property type="entry name" value="ABC-4_Integral_Memb_Prot"/>
</dbReference>
<feature type="transmembrane region" description="Helical" evidence="6">
    <location>
        <begin position="285"/>
        <end position="307"/>
    </location>
</feature>
<evidence type="ECO:0000256" key="3">
    <source>
        <dbReference type="ARBA" id="ARBA00022692"/>
    </source>
</evidence>
<dbReference type="PANTHER" id="PTHR46795">
    <property type="entry name" value="ABC TRANSPORTER PERMEASE-RELATED-RELATED"/>
    <property type="match status" value="1"/>
</dbReference>
<feature type="transmembrane region" description="Helical" evidence="6">
    <location>
        <begin position="225"/>
        <end position="247"/>
    </location>
</feature>